<gene>
    <name evidence="2" type="ORF">Cri9333_1732</name>
</gene>
<dbReference type="Proteomes" id="UP000010472">
    <property type="component" value="Chromosome"/>
</dbReference>
<feature type="region of interest" description="Disordered" evidence="1">
    <location>
        <begin position="133"/>
        <end position="168"/>
    </location>
</feature>
<feature type="compositionally biased region" description="Basic and acidic residues" evidence="1">
    <location>
        <begin position="51"/>
        <end position="62"/>
    </location>
</feature>
<dbReference type="eggNOG" id="ENOG502ZFZ0">
    <property type="taxonomic scope" value="Bacteria"/>
</dbReference>
<evidence type="ECO:0000256" key="1">
    <source>
        <dbReference type="SAM" id="MobiDB-lite"/>
    </source>
</evidence>
<feature type="compositionally biased region" description="Low complexity" evidence="1">
    <location>
        <begin position="26"/>
        <end position="41"/>
    </location>
</feature>
<sequence>MKAKWLVITIVLVAILLAIVNNKKQSNNSASSTSEESSGFSPDESLAVLDTKQRPPDPRDVQRYTKVLDQLEGKCDESRKEIAAFAFSVTKSSQSAGFKTDNLDSLKSILSMTDGFERGRGSCYEIAKMFKETDKESKQQAGEDEAEQREEAEAQERQRLREQGGSQN</sequence>
<feature type="region of interest" description="Disordered" evidence="1">
    <location>
        <begin position="26"/>
        <end position="62"/>
    </location>
</feature>
<dbReference type="RefSeq" id="WP_015202737.1">
    <property type="nucleotide sequence ID" value="NC_019753.1"/>
</dbReference>
<dbReference type="AlphaFoldDB" id="K9VYP5"/>
<dbReference type="EMBL" id="CP003620">
    <property type="protein sequence ID" value="AFZ12617.1"/>
    <property type="molecule type" value="Genomic_DNA"/>
</dbReference>
<proteinExistence type="predicted"/>
<feature type="compositionally biased region" description="Basic and acidic residues" evidence="1">
    <location>
        <begin position="149"/>
        <end position="162"/>
    </location>
</feature>
<accession>K9VYP5</accession>
<evidence type="ECO:0000313" key="3">
    <source>
        <dbReference type="Proteomes" id="UP000010472"/>
    </source>
</evidence>
<reference evidence="2 3" key="1">
    <citation type="submission" date="2012-06" db="EMBL/GenBank/DDBJ databases">
        <title>Finished chromosome of genome of Crinalium epipsammum PCC 9333.</title>
        <authorList>
            <consortium name="US DOE Joint Genome Institute"/>
            <person name="Gugger M."/>
            <person name="Coursin T."/>
            <person name="Rippka R."/>
            <person name="Tandeau De Marsac N."/>
            <person name="Huntemann M."/>
            <person name="Wei C.-L."/>
            <person name="Han J."/>
            <person name="Detter J.C."/>
            <person name="Han C."/>
            <person name="Tapia R."/>
            <person name="Davenport K."/>
            <person name="Daligault H."/>
            <person name="Erkkila T."/>
            <person name="Gu W."/>
            <person name="Munk A.C.C."/>
            <person name="Teshima H."/>
            <person name="Xu Y."/>
            <person name="Chain P."/>
            <person name="Chen A."/>
            <person name="Krypides N."/>
            <person name="Mavromatis K."/>
            <person name="Markowitz V."/>
            <person name="Szeto E."/>
            <person name="Ivanova N."/>
            <person name="Mikhailova N."/>
            <person name="Ovchinnikova G."/>
            <person name="Pagani I."/>
            <person name="Pati A."/>
            <person name="Goodwin L."/>
            <person name="Peters L."/>
            <person name="Pitluck S."/>
            <person name="Woyke T."/>
            <person name="Kerfeld C."/>
        </authorList>
    </citation>
    <scope>NUCLEOTIDE SEQUENCE [LARGE SCALE GENOMIC DNA]</scope>
    <source>
        <strain evidence="2 3">PCC 9333</strain>
    </source>
</reference>
<dbReference type="STRING" id="1173022.Cri9333_1732"/>
<evidence type="ECO:0000313" key="2">
    <source>
        <dbReference type="EMBL" id="AFZ12617.1"/>
    </source>
</evidence>
<dbReference type="HOGENOM" id="CLU_1583748_0_0_3"/>
<name>K9VYP5_9CYAN</name>
<keyword evidence="3" id="KW-1185">Reference proteome</keyword>
<organism evidence="2 3">
    <name type="scientific">Crinalium epipsammum PCC 9333</name>
    <dbReference type="NCBI Taxonomy" id="1173022"/>
    <lineage>
        <taxon>Bacteria</taxon>
        <taxon>Bacillati</taxon>
        <taxon>Cyanobacteriota</taxon>
        <taxon>Cyanophyceae</taxon>
        <taxon>Gomontiellales</taxon>
        <taxon>Gomontiellaceae</taxon>
        <taxon>Crinalium</taxon>
    </lineage>
</organism>
<protein>
    <submittedName>
        <fullName evidence="2">Uncharacterized protein</fullName>
    </submittedName>
</protein>
<dbReference type="KEGG" id="cep:Cri9333_1732"/>